<dbReference type="EC" id="2.3.1.225" evidence="7"/>
<organism evidence="10 11">
    <name type="scientific">Aplysia californica</name>
    <name type="common">California sea hare</name>
    <dbReference type="NCBI Taxonomy" id="6500"/>
    <lineage>
        <taxon>Eukaryota</taxon>
        <taxon>Metazoa</taxon>
        <taxon>Spiralia</taxon>
        <taxon>Lophotrochozoa</taxon>
        <taxon>Mollusca</taxon>
        <taxon>Gastropoda</taxon>
        <taxon>Heterobranchia</taxon>
        <taxon>Euthyneura</taxon>
        <taxon>Tectipleura</taxon>
        <taxon>Aplysiida</taxon>
        <taxon>Aplysioidea</taxon>
        <taxon>Aplysiidae</taxon>
        <taxon>Aplysia</taxon>
    </lineage>
</organism>
<dbReference type="RefSeq" id="XP_005109307.1">
    <property type="nucleotide sequence ID" value="XM_005109250.3"/>
</dbReference>
<evidence type="ECO:0000256" key="8">
    <source>
        <dbReference type="SAM" id="MobiDB-lite"/>
    </source>
</evidence>
<gene>
    <name evidence="11" type="primary">LOC101848693</name>
</gene>
<keyword evidence="4 7" id="KW-1133">Transmembrane helix</keyword>
<dbReference type="Proteomes" id="UP000694888">
    <property type="component" value="Unplaced"/>
</dbReference>
<evidence type="ECO:0000256" key="4">
    <source>
        <dbReference type="ARBA" id="ARBA00022989"/>
    </source>
</evidence>
<keyword evidence="10" id="KW-1185">Reference proteome</keyword>
<evidence type="ECO:0000256" key="1">
    <source>
        <dbReference type="ARBA" id="ARBA00004141"/>
    </source>
</evidence>
<evidence type="ECO:0000256" key="6">
    <source>
        <dbReference type="ARBA" id="ARBA00023315"/>
    </source>
</evidence>
<dbReference type="InterPro" id="IPR039859">
    <property type="entry name" value="PFA4/ZDH16/20/ERF2-like"/>
</dbReference>
<sequence>MARGDEDKYGEGSRVHGWNCPLHMLQVLAWIVIVYFIIITNGCLIPNLISNVQIPLYCTTSILVLGLVLTLIVATTLDPADKAVRDKGGNKNVPKLDRTKHKHAIENQSCALCQVFVGPKSKHCSACNKCVSGFDHHCRWLNNCVGDRNYKWFFATLIFAILASLMVICVSICLFVGFFTDKDKGNIIKSYRDSVNSGGSHSLKFFELPVPDGAFLTVDILTALLAFIAFGFLVHLTQFHIWLICKDMSTYDFIVMQREKARAKEESSLSALSSPNSRSQPIKANKITPSKQQSSETHMTKSEEDLKKYQTSLEEKEQMDGGETPPPLSSPIRDEKFGFSHQTEEPSTYTALRKMKRKKKKKAVAVGRGDPEMQIATIDNSAMYHHNGLSSGMTSDDWAMNKRKKAGGFRPHPSLSNSSSSEYLPHGDSAAKLSLSDKKAAATSDEEADNEDLNTTTMFSVNSSAHFFPDGSLNYKNSLQPLPLTPIPKRKWPPQAQQDIPPLDLTALRGSTESTNSYKPYTGTTRSFDTYRFTGDQKSLSPLKPLQEVAYDSGV</sequence>
<keyword evidence="2 7" id="KW-0808">Transferase</keyword>
<feature type="transmembrane region" description="Helical" evidence="7">
    <location>
        <begin position="27"/>
        <end position="49"/>
    </location>
</feature>
<comment type="similarity">
    <text evidence="7">Belongs to the DHHC palmitoyltransferase family.</text>
</comment>
<feature type="region of interest" description="Disordered" evidence="8">
    <location>
        <begin position="266"/>
        <end position="334"/>
    </location>
</feature>
<evidence type="ECO:0000256" key="7">
    <source>
        <dbReference type="RuleBase" id="RU079119"/>
    </source>
</evidence>
<evidence type="ECO:0000256" key="5">
    <source>
        <dbReference type="ARBA" id="ARBA00023136"/>
    </source>
</evidence>
<feature type="compositionally biased region" description="Low complexity" evidence="8">
    <location>
        <begin position="268"/>
        <end position="279"/>
    </location>
</feature>
<keyword evidence="6 7" id="KW-0012">Acyltransferase</keyword>
<comment type="domain">
    <text evidence="7">The DHHC domain is required for palmitoyltransferase activity.</text>
</comment>
<dbReference type="GeneID" id="101848693"/>
<evidence type="ECO:0000256" key="2">
    <source>
        <dbReference type="ARBA" id="ARBA00022679"/>
    </source>
</evidence>
<feature type="region of interest" description="Disordered" evidence="8">
    <location>
        <begin position="385"/>
        <end position="452"/>
    </location>
</feature>
<feature type="transmembrane region" description="Helical" evidence="7">
    <location>
        <begin position="56"/>
        <end position="77"/>
    </location>
</feature>
<dbReference type="PANTHER" id="PTHR22883">
    <property type="entry name" value="ZINC FINGER DHHC DOMAIN CONTAINING PROTEIN"/>
    <property type="match status" value="1"/>
</dbReference>
<evidence type="ECO:0000259" key="9">
    <source>
        <dbReference type="Pfam" id="PF01529"/>
    </source>
</evidence>
<keyword evidence="5 7" id="KW-0472">Membrane</keyword>
<accession>A0ABM0K5N1</accession>
<evidence type="ECO:0000313" key="10">
    <source>
        <dbReference type="Proteomes" id="UP000694888"/>
    </source>
</evidence>
<comment type="catalytic activity">
    <reaction evidence="7">
        <text>L-cysteinyl-[protein] + hexadecanoyl-CoA = S-hexadecanoyl-L-cysteinyl-[protein] + CoA</text>
        <dbReference type="Rhea" id="RHEA:36683"/>
        <dbReference type="Rhea" id="RHEA-COMP:10131"/>
        <dbReference type="Rhea" id="RHEA-COMP:11032"/>
        <dbReference type="ChEBI" id="CHEBI:29950"/>
        <dbReference type="ChEBI" id="CHEBI:57287"/>
        <dbReference type="ChEBI" id="CHEBI:57379"/>
        <dbReference type="ChEBI" id="CHEBI:74151"/>
        <dbReference type="EC" id="2.3.1.225"/>
    </reaction>
</comment>
<dbReference type="PANTHER" id="PTHR22883:SF203">
    <property type="entry name" value="PALMITOYLTRANSFERASE"/>
    <property type="match status" value="1"/>
</dbReference>
<keyword evidence="3 7" id="KW-0812">Transmembrane</keyword>
<reference evidence="11" key="1">
    <citation type="submission" date="2025-08" db="UniProtKB">
        <authorList>
            <consortium name="RefSeq"/>
        </authorList>
    </citation>
    <scope>IDENTIFICATION</scope>
</reference>
<protein>
    <recommendedName>
        <fullName evidence="7">Palmitoyltransferase</fullName>
        <ecNumber evidence="7">2.3.1.225</ecNumber>
    </recommendedName>
</protein>
<feature type="transmembrane region" description="Helical" evidence="7">
    <location>
        <begin position="152"/>
        <end position="179"/>
    </location>
</feature>
<evidence type="ECO:0000313" key="11">
    <source>
        <dbReference type="RefSeq" id="XP_005109307.1"/>
    </source>
</evidence>
<dbReference type="InterPro" id="IPR001594">
    <property type="entry name" value="Palmitoyltrfase_DHHC"/>
</dbReference>
<feature type="transmembrane region" description="Helical" evidence="7">
    <location>
        <begin position="214"/>
        <end position="236"/>
    </location>
</feature>
<feature type="compositionally biased region" description="Polar residues" evidence="8">
    <location>
        <begin position="287"/>
        <end position="297"/>
    </location>
</feature>
<dbReference type="Pfam" id="PF01529">
    <property type="entry name" value="DHHC"/>
    <property type="match status" value="1"/>
</dbReference>
<evidence type="ECO:0000256" key="3">
    <source>
        <dbReference type="ARBA" id="ARBA00022692"/>
    </source>
</evidence>
<dbReference type="PROSITE" id="PS50216">
    <property type="entry name" value="DHHC"/>
    <property type="match status" value="1"/>
</dbReference>
<name>A0ABM0K5N1_APLCA</name>
<comment type="subcellular location">
    <subcellularLocation>
        <location evidence="1">Membrane</location>
        <topology evidence="1">Multi-pass membrane protein</topology>
    </subcellularLocation>
</comment>
<feature type="domain" description="Palmitoyltransferase DHHC" evidence="9">
    <location>
        <begin position="105"/>
        <end position="254"/>
    </location>
</feature>
<feature type="compositionally biased region" description="Basic and acidic residues" evidence="8">
    <location>
        <begin position="298"/>
        <end position="319"/>
    </location>
</feature>
<proteinExistence type="inferred from homology"/>